<keyword evidence="14" id="KW-1185">Reference proteome</keyword>
<reference evidence="13 14" key="1">
    <citation type="submission" date="2022-12" db="EMBL/GenBank/DDBJ databases">
        <title>Draft genome sequence of Paenibacillus sp. dW9.</title>
        <authorList>
            <person name="Choi E.-W."/>
            <person name="Kim D.-U."/>
        </authorList>
    </citation>
    <scope>NUCLEOTIDE SEQUENCE [LARGE SCALE GENOMIC DNA]</scope>
    <source>
        <strain evidence="14">dW9</strain>
    </source>
</reference>
<dbReference type="InterPro" id="IPR050072">
    <property type="entry name" value="Peptidase_M20A"/>
</dbReference>
<protein>
    <recommendedName>
        <fullName evidence="6">Probable succinyl-diaminopimelate desuccinylase</fullName>
        <ecNumber evidence="5">3.5.1.18</ecNumber>
    </recommendedName>
</protein>
<dbReference type="Pfam" id="PF07687">
    <property type="entry name" value="M20_dimer"/>
    <property type="match status" value="1"/>
</dbReference>
<evidence type="ECO:0000256" key="1">
    <source>
        <dbReference type="ARBA" id="ARBA00001941"/>
    </source>
</evidence>
<dbReference type="Gene3D" id="3.30.70.360">
    <property type="match status" value="1"/>
</dbReference>
<evidence type="ECO:0000313" key="13">
    <source>
        <dbReference type="EMBL" id="MCZ8516147.1"/>
    </source>
</evidence>
<dbReference type="InterPro" id="IPR036264">
    <property type="entry name" value="Bact_exopeptidase_dim_dom"/>
</dbReference>
<gene>
    <name evidence="13" type="ORF">O9H85_27865</name>
</gene>
<keyword evidence="10" id="KW-0170">Cobalt</keyword>
<comment type="cofactor">
    <cofactor evidence="1">
        <name>Co(2+)</name>
        <dbReference type="ChEBI" id="CHEBI:48828"/>
    </cofactor>
</comment>
<dbReference type="RefSeq" id="WP_269884675.1">
    <property type="nucleotide sequence ID" value="NZ_JAQAGZ010000021.1"/>
</dbReference>
<name>A0ABT4QGY5_9BACL</name>
<keyword evidence="8" id="KW-0378">Hydrolase</keyword>
<dbReference type="InterPro" id="IPR010182">
    <property type="entry name" value="ArgE/DapE"/>
</dbReference>
<evidence type="ECO:0000259" key="12">
    <source>
        <dbReference type="Pfam" id="PF07687"/>
    </source>
</evidence>
<evidence type="ECO:0000256" key="9">
    <source>
        <dbReference type="ARBA" id="ARBA00022833"/>
    </source>
</evidence>
<comment type="pathway">
    <text evidence="3">Amino-acid biosynthesis; L-lysine biosynthesis via DAP pathway; LL-2,6-diaminopimelate from (S)-tetrahydrodipicolinate (succinylase route): step 3/3.</text>
</comment>
<dbReference type="EMBL" id="JAQAGZ010000021">
    <property type="protein sequence ID" value="MCZ8516147.1"/>
    <property type="molecule type" value="Genomic_DNA"/>
</dbReference>
<keyword evidence="9" id="KW-0862">Zinc</keyword>
<evidence type="ECO:0000256" key="5">
    <source>
        <dbReference type="ARBA" id="ARBA00011921"/>
    </source>
</evidence>
<organism evidence="13 14">
    <name type="scientific">Paenibacillus gyeongsangnamensis</name>
    <dbReference type="NCBI Taxonomy" id="3388067"/>
    <lineage>
        <taxon>Bacteria</taxon>
        <taxon>Bacillati</taxon>
        <taxon>Bacillota</taxon>
        <taxon>Bacilli</taxon>
        <taxon>Bacillales</taxon>
        <taxon>Paenibacillaceae</taxon>
        <taxon>Paenibacillus</taxon>
    </lineage>
</organism>
<comment type="cofactor">
    <cofactor evidence="2">
        <name>Zn(2+)</name>
        <dbReference type="ChEBI" id="CHEBI:29105"/>
    </cofactor>
</comment>
<comment type="catalytic activity">
    <reaction evidence="11">
        <text>N-succinyl-(2S,6S)-2,6-diaminopimelate + H2O = (2S,6S)-2,6-diaminopimelate + succinate</text>
        <dbReference type="Rhea" id="RHEA:22608"/>
        <dbReference type="ChEBI" id="CHEBI:15377"/>
        <dbReference type="ChEBI" id="CHEBI:30031"/>
        <dbReference type="ChEBI" id="CHEBI:57609"/>
        <dbReference type="ChEBI" id="CHEBI:58087"/>
        <dbReference type="EC" id="3.5.1.18"/>
    </reaction>
</comment>
<dbReference type="Gene3D" id="3.40.630.10">
    <property type="entry name" value="Zn peptidases"/>
    <property type="match status" value="1"/>
</dbReference>
<dbReference type="CDD" id="cd08659">
    <property type="entry name" value="M20_ArgE_DapE-like"/>
    <property type="match status" value="1"/>
</dbReference>
<sequence length="376" mass="41046">MLSADEVTLLLRELIRIPSRSYEEANIADYIQTYLHKSRAETWSDRNGNVFAKIGSGHPVLLLHAHMDTVPEGEGWEKDPFGAEIIDNHIYGRGACDVKGGLAAMLAAFVHVAQSGRPLKGTLIFGAFVREEISPPSSKGTMLALSDGFTADMAIVAEPTSLLPCIAQIGRTEYKVTVKGRAAHANTPEMGLNAISKMAELINEMERKIQRPYSDILGRYSTFNIGTIEGGIVSNIVPEQCSILIDRGLVPGQSAEDSLHEIRTIIEDVIKDSSYSYELTVPYQGFPAEINSNEPVVQHLLANIKKHAHSAATPIGFVSHCDADWLITYGKIPSVIFGPGDLKVAHTNHEYVDLNEVALAAQILTDTVLDILYNNN</sequence>
<accession>A0ABT4QGY5</accession>
<comment type="similarity">
    <text evidence="4">Belongs to the peptidase M20A family.</text>
</comment>
<proteinExistence type="inferred from homology"/>
<evidence type="ECO:0000256" key="3">
    <source>
        <dbReference type="ARBA" id="ARBA00005130"/>
    </source>
</evidence>
<dbReference type="NCBIfam" id="TIGR01910">
    <property type="entry name" value="DapE-ArgE"/>
    <property type="match status" value="1"/>
</dbReference>
<evidence type="ECO:0000256" key="7">
    <source>
        <dbReference type="ARBA" id="ARBA00022723"/>
    </source>
</evidence>
<evidence type="ECO:0000313" key="14">
    <source>
        <dbReference type="Proteomes" id="UP001527882"/>
    </source>
</evidence>
<dbReference type="SUPFAM" id="SSF55031">
    <property type="entry name" value="Bacterial exopeptidase dimerisation domain"/>
    <property type="match status" value="1"/>
</dbReference>
<dbReference type="PANTHER" id="PTHR43808">
    <property type="entry name" value="ACETYLORNITHINE DEACETYLASE"/>
    <property type="match status" value="1"/>
</dbReference>
<dbReference type="InterPro" id="IPR002933">
    <property type="entry name" value="Peptidase_M20"/>
</dbReference>
<dbReference type="Proteomes" id="UP001527882">
    <property type="component" value="Unassembled WGS sequence"/>
</dbReference>
<comment type="caution">
    <text evidence="13">The sequence shown here is derived from an EMBL/GenBank/DDBJ whole genome shotgun (WGS) entry which is preliminary data.</text>
</comment>
<evidence type="ECO:0000256" key="11">
    <source>
        <dbReference type="ARBA" id="ARBA00051301"/>
    </source>
</evidence>
<dbReference type="InterPro" id="IPR011650">
    <property type="entry name" value="Peptidase_M20_dimer"/>
</dbReference>
<evidence type="ECO:0000256" key="6">
    <source>
        <dbReference type="ARBA" id="ARBA00016853"/>
    </source>
</evidence>
<evidence type="ECO:0000256" key="2">
    <source>
        <dbReference type="ARBA" id="ARBA00001947"/>
    </source>
</evidence>
<dbReference type="SUPFAM" id="SSF53187">
    <property type="entry name" value="Zn-dependent exopeptidases"/>
    <property type="match status" value="1"/>
</dbReference>
<dbReference type="Pfam" id="PF01546">
    <property type="entry name" value="Peptidase_M20"/>
    <property type="match status" value="1"/>
</dbReference>
<dbReference type="EC" id="3.5.1.18" evidence="5"/>
<feature type="domain" description="Peptidase M20 dimerisation" evidence="12">
    <location>
        <begin position="168"/>
        <end position="270"/>
    </location>
</feature>
<evidence type="ECO:0000256" key="4">
    <source>
        <dbReference type="ARBA" id="ARBA00006247"/>
    </source>
</evidence>
<evidence type="ECO:0000256" key="10">
    <source>
        <dbReference type="ARBA" id="ARBA00023285"/>
    </source>
</evidence>
<keyword evidence="7" id="KW-0479">Metal-binding</keyword>
<dbReference type="InterPro" id="IPR001261">
    <property type="entry name" value="ArgE/DapE_CS"/>
</dbReference>
<dbReference type="PROSITE" id="PS00758">
    <property type="entry name" value="ARGE_DAPE_CPG2_1"/>
    <property type="match status" value="1"/>
</dbReference>
<evidence type="ECO:0000256" key="8">
    <source>
        <dbReference type="ARBA" id="ARBA00022801"/>
    </source>
</evidence>